<dbReference type="InterPro" id="IPR001173">
    <property type="entry name" value="Glyco_trans_2-like"/>
</dbReference>
<comment type="caution">
    <text evidence="2">The sequence shown here is derived from an EMBL/GenBank/DDBJ whole genome shotgun (WGS) entry which is preliminary data.</text>
</comment>
<dbReference type="EMBL" id="AVCI01000001">
    <property type="protein sequence ID" value="KFN44993.1"/>
    <property type="molecule type" value="Genomic_DNA"/>
</dbReference>
<protein>
    <recommendedName>
        <fullName evidence="1">Glycosyltransferase 2-like domain-containing protein</fullName>
    </recommendedName>
</protein>
<evidence type="ECO:0000313" key="2">
    <source>
        <dbReference type="EMBL" id="KFN44993.1"/>
    </source>
</evidence>
<gene>
    <name evidence="2" type="ORF">N789_02950</name>
</gene>
<dbReference type="CDD" id="cd00761">
    <property type="entry name" value="Glyco_tranf_GTA_type"/>
    <property type="match status" value="1"/>
</dbReference>
<dbReference type="Proteomes" id="UP000029385">
    <property type="component" value="Unassembled WGS sequence"/>
</dbReference>
<keyword evidence="3" id="KW-1185">Reference proteome</keyword>
<evidence type="ECO:0000313" key="3">
    <source>
        <dbReference type="Proteomes" id="UP000029385"/>
    </source>
</evidence>
<dbReference type="PATRIC" id="fig|1121015.4.peg.580"/>
<dbReference type="Gene3D" id="3.90.550.10">
    <property type="entry name" value="Spore Coat Polysaccharide Biosynthesis Protein SpsA, Chain A"/>
    <property type="match status" value="1"/>
</dbReference>
<sequence length="335" mass="37313">MSAAMTAALLGDTLSVVVRSASAQRLPMLDEALFSLACQRWQKLDVVLALQAPDADFLAAAQAVLARQPWREGVSHQVLAVPAAAGFDARARLLTEGARVARGEFLAFLDDDDIVYQRGYERLIARLRARPDAVLAVGGTRLAFLDSVGDYYFIRRKQDGFFAWGSRRFDLFRDNFIPIHSYVLARTRLPADLLRFSDEHVPLEDYEFLLRAATVGPFETSDRLFPVAEYRIHAGNTIWDGEATHATHNPNLARARELIARDQKALRMTITSAEWQELQATLAPPPAPAGEPVIMAPPGAHRFLHRRADAVYRLFDRFPRLSNALGALLARLRGA</sequence>
<dbReference type="Pfam" id="PF00535">
    <property type="entry name" value="Glycos_transf_2"/>
    <property type="match status" value="1"/>
</dbReference>
<proteinExistence type="predicted"/>
<dbReference type="InterPro" id="IPR029044">
    <property type="entry name" value="Nucleotide-diphossugar_trans"/>
</dbReference>
<dbReference type="eggNOG" id="COG1215">
    <property type="taxonomic scope" value="Bacteria"/>
</dbReference>
<name>A0A091AXG5_9GAMM</name>
<feature type="domain" description="Glycosyltransferase 2-like" evidence="1">
    <location>
        <begin position="86"/>
        <end position="136"/>
    </location>
</feature>
<accession>A0A091AXG5</accession>
<dbReference type="SUPFAM" id="SSF53448">
    <property type="entry name" value="Nucleotide-diphospho-sugar transferases"/>
    <property type="match status" value="1"/>
</dbReference>
<dbReference type="STRING" id="1121015.GCA_000420545_01535"/>
<evidence type="ECO:0000259" key="1">
    <source>
        <dbReference type="Pfam" id="PF00535"/>
    </source>
</evidence>
<organism evidence="2 3">
    <name type="scientific">Arenimonas oryziterrae DSM 21050 = YC6267</name>
    <dbReference type="NCBI Taxonomy" id="1121015"/>
    <lineage>
        <taxon>Bacteria</taxon>
        <taxon>Pseudomonadati</taxon>
        <taxon>Pseudomonadota</taxon>
        <taxon>Gammaproteobacteria</taxon>
        <taxon>Lysobacterales</taxon>
        <taxon>Lysobacteraceae</taxon>
        <taxon>Arenimonas</taxon>
    </lineage>
</organism>
<reference evidence="2 3" key="1">
    <citation type="submission" date="2013-09" db="EMBL/GenBank/DDBJ databases">
        <title>Genome sequencing of Arenimonas oryziterrae.</title>
        <authorList>
            <person name="Chen F."/>
            <person name="Wang G."/>
        </authorList>
    </citation>
    <scope>NUCLEOTIDE SEQUENCE [LARGE SCALE GENOMIC DNA]</scope>
    <source>
        <strain evidence="2 3">YC6267</strain>
    </source>
</reference>
<dbReference type="AlphaFoldDB" id="A0A091AXG5"/>